<dbReference type="EMBL" id="JGDM01000068">
    <property type="protein sequence ID" value="EXZ44048.1"/>
    <property type="molecule type" value="Genomic_DNA"/>
</dbReference>
<accession>A0A015YI85</accession>
<gene>
    <name evidence="1" type="ORF">M076_2801</name>
</gene>
<dbReference type="AlphaFoldDB" id="A0A015YI85"/>
<evidence type="ECO:0000313" key="2">
    <source>
        <dbReference type="Proteomes" id="UP000022272"/>
    </source>
</evidence>
<name>A0A015YI85_BACFG</name>
<sequence length="52" mass="5763">MVPDCGFSACTVSVAVVDLFSDVLLQDAKANSPMNRKGIRMLFFIFLLFNGY</sequence>
<dbReference type="Proteomes" id="UP000022272">
    <property type="component" value="Unassembled WGS sequence"/>
</dbReference>
<organism evidence="1 2">
    <name type="scientific">Bacteroides fragilis str. 2-F-2 #4</name>
    <dbReference type="NCBI Taxonomy" id="1339280"/>
    <lineage>
        <taxon>Bacteria</taxon>
        <taxon>Pseudomonadati</taxon>
        <taxon>Bacteroidota</taxon>
        <taxon>Bacteroidia</taxon>
        <taxon>Bacteroidales</taxon>
        <taxon>Bacteroidaceae</taxon>
        <taxon>Bacteroides</taxon>
    </lineage>
</organism>
<protein>
    <submittedName>
        <fullName evidence="1">Uncharacterized protein</fullName>
    </submittedName>
</protein>
<comment type="caution">
    <text evidence="1">The sequence shown here is derived from an EMBL/GenBank/DDBJ whole genome shotgun (WGS) entry which is preliminary data.</text>
</comment>
<reference evidence="1 2" key="1">
    <citation type="submission" date="2014-02" db="EMBL/GenBank/DDBJ databases">
        <authorList>
            <person name="Sears C."/>
            <person name="Carroll K."/>
            <person name="Sack B.R."/>
            <person name="Qadri F."/>
            <person name="Myers L.L."/>
            <person name="Chung G.-T."/>
            <person name="Escheverria P."/>
            <person name="Fraser C.M."/>
            <person name="Sadzewicz L."/>
            <person name="Shefchek K.A."/>
            <person name="Tallon L."/>
            <person name="Das S.P."/>
            <person name="Daugherty S."/>
            <person name="Mongodin E.F."/>
        </authorList>
    </citation>
    <scope>NUCLEOTIDE SEQUENCE [LARGE SCALE GENOMIC DNA]</scope>
    <source>
        <strain evidence="1 2">2-F-2 #4</strain>
    </source>
</reference>
<proteinExistence type="predicted"/>
<evidence type="ECO:0000313" key="1">
    <source>
        <dbReference type="EMBL" id="EXZ44048.1"/>
    </source>
</evidence>